<evidence type="ECO:0000313" key="7">
    <source>
        <dbReference type="Proteomes" id="UP000838878"/>
    </source>
</evidence>
<evidence type="ECO:0000256" key="2">
    <source>
        <dbReference type="ARBA" id="ARBA00022692"/>
    </source>
</evidence>
<feature type="transmembrane region" description="Helical" evidence="5">
    <location>
        <begin position="145"/>
        <end position="162"/>
    </location>
</feature>
<dbReference type="EMBL" id="OV170224">
    <property type="protein sequence ID" value="CAH0723655.1"/>
    <property type="molecule type" value="Genomic_DNA"/>
</dbReference>
<evidence type="ECO:0000256" key="4">
    <source>
        <dbReference type="ARBA" id="ARBA00023136"/>
    </source>
</evidence>
<keyword evidence="4 5" id="KW-0472">Membrane</keyword>
<accession>A0A8J9VNR7</accession>
<keyword evidence="3 5" id="KW-1133">Transmembrane helix</keyword>
<feature type="transmembrane region" description="Helical" evidence="5">
    <location>
        <begin position="463"/>
        <end position="483"/>
    </location>
</feature>
<dbReference type="PANTHER" id="PTHR23507:SF1">
    <property type="entry name" value="FI18259P1-RELATED"/>
    <property type="match status" value="1"/>
</dbReference>
<feature type="transmembrane region" description="Helical" evidence="5">
    <location>
        <begin position="240"/>
        <end position="261"/>
    </location>
</feature>
<dbReference type="AlphaFoldDB" id="A0A8J9VNR7"/>
<dbReference type="Gene3D" id="1.20.1250.20">
    <property type="entry name" value="MFS general substrate transporter like domains"/>
    <property type="match status" value="1"/>
</dbReference>
<keyword evidence="7" id="KW-1185">Reference proteome</keyword>
<dbReference type="PANTHER" id="PTHR23507">
    <property type="entry name" value="ZGC:174356"/>
    <property type="match status" value="1"/>
</dbReference>
<protein>
    <recommendedName>
        <fullName evidence="8">Solute carrier family 46 member 3</fullName>
    </recommendedName>
</protein>
<feature type="non-terminal residue" evidence="6">
    <location>
        <position position="594"/>
    </location>
</feature>
<feature type="transmembrane region" description="Helical" evidence="5">
    <location>
        <begin position="70"/>
        <end position="90"/>
    </location>
</feature>
<gene>
    <name evidence="6" type="ORF">BINO364_LOCUS9463</name>
</gene>
<dbReference type="Pfam" id="PF07690">
    <property type="entry name" value="MFS_1"/>
    <property type="match status" value="1"/>
</dbReference>
<evidence type="ECO:0000256" key="5">
    <source>
        <dbReference type="SAM" id="Phobius"/>
    </source>
</evidence>
<evidence type="ECO:0000256" key="3">
    <source>
        <dbReference type="ARBA" id="ARBA00022989"/>
    </source>
</evidence>
<dbReference type="GO" id="GO:0022857">
    <property type="term" value="F:transmembrane transporter activity"/>
    <property type="evidence" value="ECO:0007669"/>
    <property type="project" value="InterPro"/>
</dbReference>
<reference evidence="6" key="1">
    <citation type="submission" date="2021-12" db="EMBL/GenBank/DDBJ databases">
        <authorList>
            <person name="Martin H S."/>
        </authorList>
    </citation>
    <scope>NUCLEOTIDE SEQUENCE</scope>
</reference>
<organism evidence="6 7">
    <name type="scientific">Brenthis ino</name>
    <name type="common">lesser marbled fritillary</name>
    <dbReference type="NCBI Taxonomy" id="405034"/>
    <lineage>
        <taxon>Eukaryota</taxon>
        <taxon>Metazoa</taxon>
        <taxon>Ecdysozoa</taxon>
        <taxon>Arthropoda</taxon>
        <taxon>Hexapoda</taxon>
        <taxon>Insecta</taxon>
        <taxon>Pterygota</taxon>
        <taxon>Neoptera</taxon>
        <taxon>Endopterygota</taxon>
        <taxon>Lepidoptera</taxon>
        <taxon>Glossata</taxon>
        <taxon>Ditrysia</taxon>
        <taxon>Papilionoidea</taxon>
        <taxon>Nymphalidae</taxon>
        <taxon>Heliconiinae</taxon>
        <taxon>Argynnini</taxon>
        <taxon>Brenthis</taxon>
    </lineage>
</organism>
<dbReference type="CDD" id="cd17386">
    <property type="entry name" value="MFS_SLC46"/>
    <property type="match status" value="1"/>
</dbReference>
<feature type="transmembrane region" description="Helical" evidence="5">
    <location>
        <begin position="267"/>
        <end position="287"/>
    </location>
</feature>
<feature type="transmembrane region" description="Helical" evidence="5">
    <location>
        <begin position="404"/>
        <end position="424"/>
    </location>
</feature>
<dbReference type="InterPro" id="IPR036259">
    <property type="entry name" value="MFS_trans_sf"/>
</dbReference>
<keyword evidence="2 5" id="KW-0812">Transmembrane</keyword>
<feature type="transmembrane region" description="Helical" evidence="5">
    <location>
        <begin position="373"/>
        <end position="392"/>
    </location>
</feature>
<evidence type="ECO:0000313" key="6">
    <source>
        <dbReference type="EMBL" id="CAH0723655.1"/>
    </source>
</evidence>
<dbReference type="OrthoDB" id="3026777at2759"/>
<sequence>MALDSKKTEKDNEALDKPYTANGGNNLFANDAIRNSFNKNNISKDKADIKKEAIDSDDLKKLNIFQRARCMMSLITVEPILACYVMPSVLSALATQNLYLEKACRVNLAFDHHICDALTKRQTTNYTFEEEAVQTLVASVAGWKTVLQSFLPCGILIFLGAYSDRVGQRKFCMLLPIVGEFLTSIGLIVNTYFFHQLPVEVAAVTEAIFPALTGGWFTMFMGVFSYIADVTTEEQRTLRIGIVNLFYSLGVPVGAALSGILVRKIGLYGVFSLSATLYVLSFFYGFYRIKEVKREDISVKKTANCCEWLRNFFDTRYVKDTLMVAFKPGPNNRRLRVIMLVVVLCVVIGPIYGEMSVMYLFTRYRFNWNEVDFSMFSTYAMCTSLVGTLFSVGVFSHLLKFDDAIIGVISCTSKILSGFMYAFATKTWHIYIAPLIEIFNGTSFIAMRSMVSKLVDRDELGKVNSFFGVAEAMMPLVYAPMYTTVYTATIKTFPGAFFLLGGGLTVPAVLIFLWLYLANKKHGDVIQESNKTAKAEAIIEKNGIENKAFEIEDSKISPKTDDNHVPVPDTLEKNVNQSQIEMGFTESMLCTSKL</sequence>
<dbReference type="GO" id="GO:0016020">
    <property type="term" value="C:membrane"/>
    <property type="evidence" value="ECO:0007669"/>
    <property type="project" value="UniProtKB-SubCell"/>
</dbReference>
<feature type="transmembrane region" description="Helical" evidence="5">
    <location>
        <begin position="430"/>
        <end position="451"/>
    </location>
</feature>
<feature type="transmembrane region" description="Helical" evidence="5">
    <location>
        <begin position="495"/>
        <end position="517"/>
    </location>
</feature>
<dbReference type="SUPFAM" id="SSF103473">
    <property type="entry name" value="MFS general substrate transporter"/>
    <property type="match status" value="1"/>
</dbReference>
<name>A0A8J9VNR7_9NEOP</name>
<proteinExistence type="predicted"/>
<evidence type="ECO:0000256" key="1">
    <source>
        <dbReference type="ARBA" id="ARBA00004141"/>
    </source>
</evidence>
<dbReference type="InterPro" id="IPR011701">
    <property type="entry name" value="MFS"/>
</dbReference>
<feature type="transmembrane region" description="Helical" evidence="5">
    <location>
        <begin position="337"/>
        <end position="361"/>
    </location>
</feature>
<evidence type="ECO:0008006" key="8">
    <source>
        <dbReference type="Google" id="ProtNLM"/>
    </source>
</evidence>
<feature type="transmembrane region" description="Helical" evidence="5">
    <location>
        <begin position="207"/>
        <end position="228"/>
    </location>
</feature>
<feature type="transmembrane region" description="Helical" evidence="5">
    <location>
        <begin position="174"/>
        <end position="195"/>
    </location>
</feature>
<comment type="subcellular location">
    <subcellularLocation>
        <location evidence="1">Membrane</location>
        <topology evidence="1">Multi-pass membrane protein</topology>
    </subcellularLocation>
</comment>
<dbReference type="Proteomes" id="UP000838878">
    <property type="component" value="Chromosome 4"/>
</dbReference>